<protein>
    <submittedName>
        <fullName evidence="2">Uncharacterized protein</fullName>
    </submittedName>
</protein>
<sequence>MFALSRAFKFQQPIFTFSQFQLLKGKYVVPPKPRKQKNTDVTIHQQQLKEWQENYDVPKRPSMISEKILFYGKKFPHLKTKWVELLQEIKTLPAEELAKNDEIIKNSAEQKRQIFVKRMVEYQNNHLVRLGTVTAQSKFFSTKPSTDLKSSWAKYNELSEDEKKKYQQLADEENQKKNEKLQKLASQFGMSLEEFKKEVRRIAKESRKKKEESSSSSSSDDEKTKQNNKDQQK</sequence>
<dbReference type="EMBL" id="CAJJDM010000059">
    <property type="protein sequence ID" value="CAD8077222.1"/>
    <property type="molecule type" value="Genomic_DNA"/>
</dbReference>
<comment type="caution">
    <text evidence="2">The sequence shown here is derived from an EMBL/GenBank/DDBJ whole genome shotgun (WGS) entry which is preliminary data.</text>
</comment>
<organism evidence="2 3">
    <name type="scientific">Paramecium primaurelia</name>
    <dbReference type="NCBI Taxonomy" id="5886"/>
    <lineage>
        <taxon>Eukaryota</taxon>
        <taxon>Sar</taxon>
        <taxon>Alveolata</taxon>
        <taxon>Ciliophora</taxon>
        <taxon>Intramacronucleata</taxon>
        <taxon>Oligohymenophorea</taxon>
        <taxon>Peniculida</taxon>
        <taxon>Parameciidae</taxon>
        <taxon>Paramecium</taxon>
    </lineage>
</organism>
<evidence type="ECO:0000256" key="1">
    <source>
        <dbReference type="SAM" id="MobiDB-lite"/>
    </source>
</evidence>
<gene>
    <name evidence="2" type="ORF">PPRIM_AZ9-3.1.T0580005</name>
</gene>
<dbReference type="AlphaFoldDB" id="A0A8S1MF25"/>
<accession>A0A8S1MF25</accession>
<evidence type="ECO:0000313" key="2">
    <source>
        <dbReference type="EMBL" id="CAD8077222.1"/>
    </source>
</evidence>
<reference evidence="2" key="1">
    <citation type="submission" date="2021-01" db="EMBL/GenBank/DDBJ databases">
        <authorList>
            <consortium name="Genoscope - CEA"/>
            <person name="William W."/>
        </authorList>
    </citation>
    <scope>NUCLEOTIDE SEQUENCE</scope>
</reference>
<proteinExistence type="predicted"/>
<dbReference type="Proteomes" id="UP000688137">
    <property type="component" value="Unassembled WGS sequence"/>
</dbReference>
<feature type="compositionally biased region" description="Basic and acidic residues" evidence="1">
    <location>
        <begin position="220"/>
        <end position="233"/>
    </location>
</feature>
<name>A0A8S1MF25_PARPR</name>
<keyword evidence="3" id="KW-1185">Reference proteome</keyword>
<feature type="compositionally biased region" description="Basic and acidic residues" evidence="1">
    <location>
        <begin position="202"/>
        <end position="213"/>
    </location>
</feature>
<evidence type="ECO:0000313" key="3">
    <source>
        <dbReference type="Proteomes" id="UP000688137"/>
    </source>
</evidence>
<feature type="region of interest" description="Disordered" evidence="1">
    <location>
        <begin position="202"/>
        <end position="233"/>
    </location>
</feature>
<dbReference type="OMA" id="WQENYDV"/>